<evidence type="ECO:0000256" key="3">
    <source>
        <dbReference type="ARBA" id="ARBA00022448"/>
    </source>
</evidence>
<evidence type="ECO:0000256" key="4">
    <source>
        <dbReference type="ARBA" id="ARBA00022692"/>
    </source>
</evidence>
<evidence type="ECO:0000256" key="7">
    <source>
        <dbReference type="SAM" id="Phobius"/>
    </source>
</evidence>
<name>D8QEJ4_SCHCM</name>
<dbReference type="VEuPathDB" id="FungiDB:SCHCODRAFT_02670907"/>
<dbReference type="Gene3D" id="1.20.1720.10">
    <property type="entry name" value="Multidrug resistance protein D"/>
    <property type="match status" value="1"/>
</dbReference>
<organism evidence="10">
    <name type="scientific">Schizophyllum commune (strain H4-8 / FGSC 9210)</name>
    <name type="common">Split gill fungus</name>
    <dbReference type="NCBI Taxonomy" id="578458"/>
    <lineage>
        <taxon>Eukaryota</taxon>
        <taxon>Fungi</taxon>
        <taxon>Dikarya</taxon>
        <taxon>Basidiomycota</taxon>
        <taxon>Agaricomycotina</taxon>
        <taxon>Agaricomycetes</taxon>
        <taxon>Agaricomycetidae</taxon>
        <taxon>Agaricales</taxon>
        <taxon>Schizophyllaceae</taxon>
        <taxon>Schizophyllum</taxon>
    </lineage>
</organism>
<feature type="transmembrane region" description="Helical" evidence="7">
    <location>
        <begin position="300"/>
        <end position="320"/>
    </location>
</feature>
<dbReference type="FunFam" id="1.20.1720.10:FF:000013">
    <property type="entry name" value="Related to multidrug resistance proteins"/>
    <property type="match status" value="1"/>
</dbReference>
<feature type="transmembrane region" description="Helical" evidence="7">
    <location>
        <begin position="94"/>
        <end position="118"/>
    </location>
</feature>
<dbReference type="InterPro" id="IPR036259">
    <property type="entry name" value="MFS_trans_sf"/>
</dbReference>
<dbReference type="OMA" id="QAFSYTF"/>
<feature type="transmembrane region" description="Helical" evidence="7">
    <location>
        <begin position="332"/>
        <end position="350"/>
    </location>
</feature>
<reference evidence="9 10" key="1">
    <citation type="journal article" date="2010" name="Nat. Biotechnol.">
        <title>Genome sequence of the model mushroom Schizophyllum commune.</title>
        <authorList>
            <person name="Ohm R.A."/>
            <person name="de Jong J.F."/>
            <person name="Lugones L.G."/>
            <person name="Aerts A."/>
            <person name="Kothe E."/>
            <person name="Stajich J.E."/>
            <person name="de Vries R.P."/>
            <person name="Record E."/>
            <person name="Levasseur A."/>
            <person name="Baker S.E."/>
            <person name="Bartholomew K.A."/>
            <person name="Coutinho P.M."/>
            <person name="Erdmann S."/>
            <person name="Fowler T.J."/>
            <person name="Gathman A.C."/>
            <person name="Lombard V."/>
            <person name="Henrissat B."/>
            <person name="Knabe N."/>
            <person name="Kuees U."/>
            <person name="Lilly W.W."/>
            <person name="Lindquist E."/>
            <person name="Lucas S."/>
            <person name="Magnuson J.K."/>
            <person name="Piumi F."/>
            <person name="Raudaskoski M."/>
            <person name="Salamov A."/>
            <person name="Schmutz J."/>
            <person name="Schwarze F.W.M.R."/>
            <person name="vanKuyk P.A."/>
            <person name="Horton J.S."/>
            <person name="Grigoriev I.V."/>
            <person name="Woesten H.A.B."/>
        </authorList>
    </citation>
    <scope>NUCLEOTIDE SEQUENCE [LARGE SCALE GENOMIC DNA]</scope>
    <source>
        <strain evidence="10">H4-8 / FGSC 9210</strain>
    </source>
</reference>
<sequence>MVTIIVPLVLGIFLAALDATIVVSSYTVIGSELNQLQSTSWIATAYMLTATSFQALYGKLSDIFGRKTCLLFAYTVFALGCLFCGIARNMTELIAARALAGAGGGGMSTVVSIILSDVVPLRSRGTWQGILNVIFATGSVTGAPLGGILADSIGWRWAFLIQVPIATLAIVAVIIFLHLPHTDHSHFRAKLRRVDFPGAVLLILTIFSMLFALDRGGNVSWTDRATIASTLVFLVSFPVFLFVEFRVAAEPFVPLRLVGNRDLMASLMTNFWQFFTATPVLFNLALYYQAVMNLSAGQAGAYLIPSVIAGTTGSLGGGLIMQKTGKYYRLTVAAYVLFAAGVAGTALNTGTAKHALVWFVVALLVQGIGGGTGVTTSLISLIANAGPEDQAIATAGSYLFRSLGQVTGLAIASTILQDVLRKTLHHRLHGQDVDEIVKRVRESLAYLEELDPESRGIVRYSYEHALNTVFWFTAGTAALALVSSIFIRETELGKR</sequence>
<evidence type="ECO:0000313" key="9">
    <source>
        <dbReference type="EMBL" id="EFI93862.1"/>
    </source>
</evidence>
<dbReference type="GeneID" id="9590640"/>
<proteinExistence type="inferred from homology"/>
<protein>
    <recommendedName>
        <fullName evidence="8">Major facilitator superfamily (MFS) profile domain-containing protein</fullName>
    </recommendedName>
</protein>
<dbReference type="GO" id="GO:0015174">
    <property type="term" value="F:basic amino acid transmembrane transporter activity"/>
    <property type="evidence" value="ECO:0007669"/>
    <property type="project" value="TreeGrafter"/>
</dbReference>
<keyword evidence="3" id="KW-0813">Transport</keyword>
<dbReference type="PANTHER" id="PTHR23501:SF84">
    <property type="entry name" value="VACUOLAR MEMBRANE AMINO ACID UPTAKE TRANSPORTER FNX2"/>
    <property type="match status" value="1"/>
</dbReference>
<dbReference type="PROSITE" id="PS50850">
    <property type="entry name" value="MFS"/>
    <property type="match status" value="1"/>
</dbReference>
<dbReference type="GO" id="GO:0000329">
    <property type="term" value="C:fungal-type vacuole membrane"/>
    <property type="evidence" value="ECO:0007669"/>
    <property type="project" value="TreeGrafter"/>
</dbReference>
<dbReference type="InterPro" id="IPR020846">
    <property type="entry name" value="MFS_dom"/>
</dbReference>
<dbReference type="GO" id="GO:0012505">
    <property type="term" value="C:endomembrane system"/>
    <property type="evidence" value="ECO:0007669"/>
    <property type="project" value="UniProtKB-SubCell"/>
</dbReference>
<keyword evidence="10" id="KW-1185">Reference proteome</keyword>
<comment type="similarity">
    <text evidence="2">Belongs to the major facilitator superfamily.</text>
</comment>
<dbReference type="FunCoup" id="D8QEJ4">
    <property type="interactions" value="19"/>
</dbReference>
<evidence type="ECO:0000256" key="6">
    <source>
        <dbReference type="ARBA" id="ARBA00023136"/>
    </source>
</evidence>
<dbReference type="Gene3D" id="1.20.1250.20">
    <property type="entry name" value="MFS general substrate transporter like domains"/>
    <property type="match status" value="1"/>
</dbReference>
<dbReference type="KEGG" id="scm:SCHCO_02670907"/>
<dbReference type="InterPro" id="IPR011701">
    <property type="entry name" value="MFS"/>
</dbReference>
<dbReference type="PANTHER" id="PTHR23501">
    <property type="entry name" value="MAJOR FACILITATOR SUPERFAMILY"/>
    <property type="match status" value="1"/>
</dbReference>
<dbReference type="SUPFAM" id="SSF103473">
    <property type="entry name" value="MFS general substrate transporter"/>
    <property type="match status" value="1"/>
</dbReference>
<keyword evidence="4 7" id="KW-0812">Transmembrane</keyword>
<evidence type="ECO:0000313" key="10">
    <source>
        <dbReference type="Proteomes" id="UP000007431"/>
    </source>
</evidence>
<feature type="transmembrane region" description="Helical" evidence="7">
    <location>
        <begin position="263"/>
        <end position="288"/>
    </location>
</feature>
<evidence type="ECO:0000259" key="8">
    <source>
        <dbReference type="PROSITE" id="PS50850"/>
    </source>
</evidence>
<keyword evidence="6 7" id="KW-0472">Membrane</keyword>
<gene>
    <name evidence="9" type="ORF">SCHCODRAFT_78784</name>
</gene>
<feature type="transmembrane region" description="Helical" evidence="7">
    <location>
        <begin position="469"/>
        <end position="487"/>
    </location>
</feature>
<feature type="transmembrane region" description="Helical" evidence="7">
    <location>
        <begin position="225"/>
        <end position="243"/>
    </location>
</feature>
<evidence type="ECO:0000256" key="2">
    <source>
        <dbReference type="ARBA" id="ARBA00008335"/>
    </source>
</evidence>
<dbReference type="eggNOG" id="KOG0254">
    <property type="taxonomic scope" value="Eukaryota"/>
</dbReference>
<accession>D8QEJ4</accession>
<dbReference type="OrthoDB" id="3437016at2759"/>
<evidence type="ECO:0000256" key="1">
    <source>
        <dbReference type="ARBA" id="ARBA00004127"/>
    </source>
</evidence>
<comment type="subcellular location">
    <subcellularLocation>
        <location evidence="1">Endomembrane system</location>
        <topology evidence="1">Multi-pass membrane protein</topology>
    </subcellularLocation>
</comment>
<feature type="transmembrane region" description="Helical" evidence="7">
    <location>
        <begin position="130"/>
        <end position="149"/>
    </location>
</feature>
<dbReference type="HOGENOM" id="CLU_000960_22_3_1"/>
<dbReference type="RefSeq" id="XP_003028765.1">
    <property type="nucleotide sequence ID" value="XM_003028719.1"/>
</dbReference>
<keyword evidence="5 7" id="KW-1133">Transmembrane helix</keyword>
<dbReference type="AlphaFoldDB" id="D8QEJ4"/>
<feature type="transmembrane region" description="Helical" evidence="7">
    <location>
        <begin position="155"/>
        <end position="176"/>
    </location>
</feature>
<feature type="transmembrane region" description="Helical" evidence="7">
    <location>
        <begin position="69"/>
        <end position="88"/>
    </location>
</feature>
<dbReference type="Proteomes" id="UP000007431">
    <property type="component" value="Unassembled WGS sequence"/>
</dbReference>
<dbReference type="EMBL" id="GL377310">
    <property type="protein sequence ID" value="EFI93862.1"/>
    <property type="molecule type" value="Genomic_DNA"/>
</dbReference>
<feature type="transmembrane region" description="Helical" evidence="7">
    <location>
        <begin position="196"/>
        <end position="213"/>
    </location>
</feature>
<feature type="transmembrane region" description="Helical" evidence="7">
    <location>
        <begin position="40"/>
        <end position="57"/>
    </location>
</feature>
<feature type="transmembrane region" description="Helical" evidence="7">
    <location>
        <begin position="356"/>
        <end position="386"/>
    </location>
</feature>
<dbReference type="InParanoid" id="D8QEJ4"/>
<dbReference type="Pfam" id="PF07690">
    <property type="entry name" value="MFS_1"/>
    <property type="match status" value="1"/>
</dbReference>
<evidence type="ECO:0000256" key="5">
    <source>
        <dbReference type="ARBA" id="ARBA00022989"/>
    </source>
</evidence>
<feature type="domain" description="Major facilitator superfamily (MFS) profile" evidence="8">
    <location>
        <begin position="4"/>
        <end position="492"/>
    </location>
</feature>